<keyword evidence="3" id="KW-1185">Reference proteome</keyword>
<reference evidence="2 3" key="1">
    <citation type="submission" date="2024-01" db="EMBL/GenBank/DDBJ databases">
        <title>Unpublished Manusciprt.</title>
        <authorList>
            <person name="Duman M."/>
            <person name="Valdes E.G."/>
            <person name="Ajmi N."/>
            <person name="Altun S."/>
            <person name="Saticioglu I.B."/>
        </authorList>
    </citation>
    <scope>NUCLEOTIDE SEQUENCE [LARGE SCALE GENOMIC DNA]</scope>
    <source>
        <strain evidence="2 3">148P</strain>
    </source>
</reference>
<name>A0ABU7I072_9PSED</name>
<comment type="caution">
    <text evidence="2">The sequence shown here is derived from an EMBL/GenBank/DDBJ whole genome shotgun (WGS) entry which is preliminary data.</text>
</comment>
<dbReference type="Proteomes" id="UP001335100">
    <property type="component" value="Unassembled WGS sequence"/>
</dbReference>
<evidence type="ECO:0000313" key="3">
    <source>
        <dbReference type="Proteomes" id="UP001335100"/>
    </source>
</evidence>
<protein>
    <submittedName>
        <fullName evidence="2">Type VI secretion system baseplate subunit TssE</fullName>
    </submittedName>
</protein>
<dbReference type="NCBIfam" id="TIGR03357">
    <property type="entry name" value="VI_zyme"/>
    <property type="match status" value="1"/>
</dbReference>
<dbReference type="RefSeq" id="WP_330077800.1">
    <property type="nucleotide sequence ID" value="NZ_JAZDQJ010000052.1"/>
</dbReference>
<dbReference type="SUPFAM" id="SSF160719">
    <property type="entry name" value="gpW/gp25-like"/>
    <property type="match status" value="1"/>
</dbReference>
<dbReference type="Pfam" id="PF04965">
    <property type="entry name" value="GPW_gp25"/>
    <property type="match status" value="1"/>
</dbReference>
<dbReference type="EMBL" id="JAZDQJ010000052">
    <property type="protein sequence ID" value="MEE1937139.1"/>
    <property type="molecule type" value="Genomic_DNA"/>
</dbReference>
<evidence type="ECO:0000259" key="1">
    <source>
        <dbReference type="Pfam" id="PF04965"/>
    </source>
</evidence>
<accession>A0ABU7I072</accession>
<dbReference type="InterPro" id="IPR017737">
    <property type="entry name" value="TssE1-like"/>
</dbReference>
<feature type="domain" description="IraD/Gp25-like" evidence="1">
    <location>
        <begin position="34"/>
        <end position="116"/>
    </location>
</feature>
<organism evidence="2 3">
    <name type="scientific">Pseudomonas ulcerans</name>
    <dbReference type="NCBI Taxonomy" id="3115852"/>
    <lineage>
        <taxon>Bacteria</taxon>
        <taxon>Pseudomonadati</taxon>
        <taxon>Pseudomonadota</taxon>
        <taxon>Gammaproteobacteria</taxon>
        <taxon>Pseudomonadales</taxon>
        <taxon>Pseudomonadaceae</taxon>
        <taxon>Pseudomonas</taxon>
    </lineage>
</organism>
<evidence type="ECO:0000313" key="2">
    <source>
        <dbReference type="EMBL" id="MEE1937139.1"/>
    </source>
</evidence>
<sequence length="146" mass="16135">MSDHPPSLYEVLLGNFSGELDLHQVDEQDQHVLSVLDNLQRLFNSRAGSLAHLPELGLPDMGQVMQSLGPAANGVVAGIKRTVNLYEPRLHDLRVDPVDQDRPGQLHYILHARLKNGQPVTFGTRLGSGGRVLVRHLKQQDQLSTP</sequence>
<dbReference type="InterPro" id="IPR007048">
    <property type="entry name" value="IraD/Gp25-like"/>
</dbReference>
<dbReference type="Gene3D" id="3.10.450.40">
    <property type="match status" value="1"/>
</dbReference>
<proteinExistence type="predicted"/>
<gene>
    <name evidence="2" type="primary">tssE</name>
    <name evidence="2" type="ORF">V0R50_28270</name>
</gene>